<dbReference type="Proteomes" id="UP000198290">
    <property type="component" value="Chromosome"/>
</dbReference>
<keyword evidence="3" id="KW-1185">Reference proteome</keyword>
<evidence type="ECO:0000313" key="2">
    <source>
        <dbReference type="EMBL" id="BBF84010.1"/>
    </source>
</evidence>
<dbReference type="KEGG" id="amah:DLM_0338"/>
<feature type="domain" description="Multi-ubiquitin" evidence="1">
    <location>
        <begin position="182"/>
        <end position="247"/>
    </location>
</feature>
<feature type="domain" description="Multi-ubiquitin" evidence="1">
    <location>
        <begin position="119"/>
        <end position="175"/>
    </location>
</feature>
<evidence type="ECO:0000259" key="1">
    <source>
        <dbReference type="Pfam" id="PF14452"/>
    </source>
</evidence>
<dbReference type="EMBL" id="AP018823">
    <property type="protein sequence ID" value="BBF84010.1"/>
    <property type="molecule type" value="Genomic_DNA"/>
</dbReference>
<reference evidence="3" key="1">
    <citation type="journal article" date="2017" name="Biotechnol. Biofuels">
        <title>Evaluation of environmental bacterial communities as a factor affecting the growth of duckweed Lemna minor.</title>
        <authorList>
            <person name="Ishizawa H."/>
            <person name="Kuroda M."/>
            <person name="Morikawa M."/>
            <person name="Ike M."/>
        </authorList>
    </citation>
    <scope>NUCLEOTIDE SEQUENCE [LARGE SCALE GENOMIC DNA]</scope>
    <source>
        <strain evidence="3">H3</strain>
    </source>
</reference>
<accession>A0A3G9G7H8</accession>
<organism evidence="2 3">
    <name type="scientific">Aquitalea magnusonii</name>
    <dbReference type="NCBI Taxonomy" id="332411"/>
    <lineage>
        <taxon>Bacteria</taxon>
        <taxon>Pseudomonadati</taxon>
        <taxon>Pseudomonadota</taxon>
        <taxon>Betaproteobacteria</taxon>
        <taxon>Neisseriales</taxon>
        <taxon>Chromobacteriaceae</taxon>
        <taxon>Aquitalea</taxon>
    </lineage>
</organism>
<dbReference type="InterPro" id="IPR025701">
    <property type="entry name" value="UBQ-conjugat_E2_E"/>
</dbReference>
<reference evidence="3" key="3">
    <citation type="journal article" date="2017" name="Plant Physiol. Biochem.">
        <title>Differential oxidative and antioxidative response of duckweed Lemna minor toward plant growth promoting/inhibiting bacteria.</title>
        <authorList>
            <person name="Ishizawa H."/>
            <person name="Kuroda M."/>
            <person name="Morikawa M."/>
            <person name="Ike M."/>
        </authorList>
    </citation>
    <scope>NUCLEOTIDE SEQUENCE [LARGE SCALE GENOMIC DNA]</scope>
    <source>
        <strain evidence="3">H3</strain>
    </source>
</reference>
<sequence>MTYKEVLDLPRVGLDKRGVAWAAPTAHAKTISEETVAVRQQRVSAMTEPFVKKGLCWRSSPFLVVLIFTGEIPMGNQLKPGATAPESVTETVIMTETVVNLHKDHHLIEVADESLTYRAIRINDLTPTGQQLAAAAGFKPTQNPTVLHVLPNGELEDIRPDENIDLHGGHGRFIIVESDRLYRFTIDGVRFDWPCRMVSGELLRKQGKVPVEMGLYFERKDEADRLVNDSDLIDLDALGVEAFYSRKLVWSFNVQGVLLEVETPTILVRDALTRAGFDPNQGWQIFLKIAGQPKQAVELTTVVDLRTPGIEKLRLTPREVNNGEAAPTSRRDFALLDVDEAHLGQLALRWETVVDEGRRWLLIHSYTVPQGYTAGQTLLALEIPPSYPGAQIDMFYTNPPLALESGRPIDCTQVRATIFGIEYHGWSRHRGAQSPWNPSTDNVITHLALVESALAKEVGE</sequence>
<evidence type="ECO:0000313" key="3">
    <source>
        <dbReference type="Proteomes" id="UP000198290"/>
    </source>
</evidence>
<gene>
    <name evidence="2" type="ORF">DLM_0338</name>
</gene>
<proteinExistence type="predicted"/>
<dbReference type="InterPro" id="IPR027802">
    <property type="entry name" value="Multi-ubiquitin_dom"/>
</dbReference>
<reference evidence="2 3" key="2">
    <citation type="journal article" date="2017" name="Genome Announc.">
        <title>Draft genome sequence of Aquitalea magnusonii strain H3, a plant growth-promoting bacterium of duckweed Lemna minor.</title>
        <authorList>
            <person name="Ishizawa H."/>
            <person name="Kuroda M."/>
            <person name="Ike M."/>
        </authorList>
    </citation>
    <scope>NUCLEOTIDE SEQUENCE [LARGE SCALE GENOMIC DNA]</scope>
    <source>
        <strain evidence="2 3">H3</strain>
    </source>
</reference>
<dbReference type="AlphaFoldDB" id="A0A3G9G7H8"/>
<name>A0A3G9G7H8_9NEIS</name>
<dbReference type="Pfam" id="PF14452">
    <property type="entry name" value="Multi_ubiq"/>
    <property type="match status" value="2"/>
</dbReference>
<dbReference type="Pfam" id="PF14462">
    <property type="entry name" value="Prok-E2_E"/>
    <property type="match status" value="1"/>
</dbReference>
<protein>
    <recommendedName>
        <fullName evidence="1">Multi-ubiquitin domain-containing protein</fullName>
    </recommendedName>
</protein>